<accession>A0A7J6B0X3</accession>
<dbReference type="InterPro" id="IPR001650">
    <property type="entry name" value="Helicase_C-like"/>
</dbReference>
<keyword evidence="1" id="KW-0963">Cytoplasm</keyword>
<dbReference type="Proteomes" id="UP000593565">
    <property type="component" value="Unassembled WGS sequence"/>
</dbReference>
<dbReference type="PROSITE" id="PS51192">
    <property type="entry name" value="HELICASE_ATP_BIND_1"/>
    <property type="match status" value="1"/>
</dbReference>
<keyword evidence="9" id="KW-1185">Reference proteome</keyword>
<feature type="compositionally biased region" description="Basic and acidic residues" evidence="4">
    <location>
        <begin position="131"/>
        <end position="149"/>
    </location>
</feature>
<dbReference type="InterPro" id="IPR027417">
    <property type="entry name" value="P-loop_NTPase"/>
</dbReference>
<evidence type="ECO:0000313" key="8">
    <source>
        <dbReference type="EMBL" id="KAF4088650.1"/>
    </source>
</evidence>
<keyword evidence="3" id="KW-0811">Translocation</keyword>
<dbReference type="PROSITE" id="PS51194">
    <property type="entry name" value="HELICASE_CTER"/>
    <property type="match status" value="1"/>
</dbReference>
<reference evidence="8 9" key="1">
    <citation type="submission" date="2020-02" db="EMBL/GenBank/DDBJ databases">
        <title>A chromosome-scale genome assembly of the black bullhead catfish (Ameiurus melas).</title>
        <authorList>
            <person name="Wen M."/>
            <person name="Zham M."/>
            <person name="Cabau C."/>
            <person name="Klopp C."/>
            <person name="Donnadieu C."/>
            <person name="Roques C."/>
            <person name="Bouchez O."/>
            <person name="Lampietro C."/>
            <person name="Jouanno E."/>
            <person name="Herpin A."/>
            <person name="Louis A."/>
            <person name="Berthelot C."/>
            <person name="Parey E."/>
            <person name="Roest-Crollius H."/>
            <person name="Braasch I."/>
            <person name="Postlethwait J."/>
            <person name="Robinson-Rechavi M."/>
            <person name="Echchiki A."/>
            <person name="Begum T."/>
            <person name="Montfort J."/>
            <person name="Schartl M."/>
            <person name="Bobe J."/>
            <person name="Guiguen Y."/>
        </authorList>
    </citation>
    <scope>NUCLEOTIDE SEQUENCE [LARGE SCALE GENOMIC DNA]</scope>
    <source>
        <strain evidence="8">M_S1</strain>
        <tissue evidence="8">Blood</tissue>
    </source>
</reference>
<evidence type="ECO:0000256" key="4">
    <source>
        <dbReference type="SAM" id="MobiDB-lite"/>
    </source>
</evidence>
<dbReference type="Pfam" id="PF07517">
    <property type="entry name" value="SecA_DEAD"/>
    <property type="match status" value="1"/>
</dbReference>
<feature type="region of interest" description="Disordered" evidence="4">
    <location>
        <begin position="117"/>
        <end position="149"/>
    </location>
</feature>
<feature type="domain" description="Helicase ATP-binding" evidence="5">
    <location>
        <begin position="520"/>
        <end position="663"/>
    </location>
</feature>
<evidence type="ECO:0000259" key="7">
    <source>
        <dbReference type="PROSITE" id="PS51196"/>
    </source>
</evidence>
<dbReference type="GO" id="GO:0006605">
    <property type="term" value="P:protein targeting"/>
    <property type="evidence" value="ECO:0007669"/>
    <property type="project" value="InterPro"/>
</dbReference>
<dbReference type="InterPro" id="IPR014018">
    <property type="entry name" value="SecA_motor_DEAD"/>
</dbReference>
<evidence type="ECO:0000313" key="9">
    <source>
        <dbReference type="Proteomes" id="UP000593565"/>
    </source>
</evidence>
<feature type="domain" description="Helicase C-terminal" evidence="6">
    <location>
        <begin position="770"/>
        <end position="935"/>
    </location>
</feature>
<dbReference type="SUPFAM" id="SSF52540">
    <property type="entry name" value="P-loop containing nucleoside triphosphate hydrolases"/>
    <property type="match status" value="2"/>
</dbReference>
<protein>
    <recommendedName>
        <fullName evidence="10">Protein translocase subunit SecA</fullName>
    </recommendedName>
</protein>
<dbReference type="EMBL" id="JAAGNN010000005">
    <property type="protein sequence ID" value="KAF4088650.1"/>
    <property type="molecule type" value="Genomic_DNA"/>
</dbReference>
<dbReference type="GO" id="GO:0005524">
    <property type="term" value="F:ATP binding"/>
    <property type="evidence" value="ECO:0007669"/>
    <property type="project" value="InterPro"/>
</dbReference>
<evidence type="ECO:0008006" key="10">
    <source>
        <dbReference type="Google" id="ProtNLM"/>
    </source>
</evidence>
<name>A0A7J6B0X3_AMEME</name>
<feature type="domain" description="SecA family profile" evidence="7">
    <location>
        <begin position="1"/>
        <end position="925"/>
    </location>
</feature>
<dbReference type="GO" id="GO:0006886">
    <property type="term" value="P:intracellular protein transport"/>
    <property type="evidence" value="ECO:0007669"/>
    <property type="project" value="InterPro"/>
</dbReference>
<evidence type="ECO:0000256" key="1">
    <source>
        <dbReference type="ARBA" id="ARBA00022490"/>
    </source>
</evidence>
<keyword evidence="2" id="KW-0813">Transport</keyword>
<keyword evidence="2" id="KW-0653">Protein transport</keyword>
<evidence type="ECO:0000256" key="2">
    <source>
        <dbReference type="ARBA" id="ARBA00022927"/>
    </source>
</evidence>
<dbReference type="PANTHER" id="PTHR30612:SF0">
    <property type="entry name" value="CHLOROPLAST PROTEIN-TRANSPORTING ATPASE"/>
    <property type="match status" value="1"/>
</dbReference>
<dbReference type="PROSITE" id="PS51196">
    <property type="entry name" value="SECA_MOTOR_DEAD"/>
    <property type="match status" value="1"/>
</dbReference>
<dbReference type="InterPro" id="IPR000185">
    <property type="entry name" value="SecA"/>
</dbReference>
<sequence length="1644" mass="188212">MGILGGEITVKNRTPYKWTVCIETKMAWLFPDRYNTFAVEPHKKTQQRQTFLNKWVQTIYLKVKYGQRSETECYTDPDLWYIFDPRDDPCFTIRESGDHRQIHLDCSVNYEEKKSTCPNYEKIEDDAREEEENRRRDEEQRRQAQLERERRIEEQIKRESELAANKLSQATETLKQRQRLRGHEVHHQTHIMQQPPDAEIEIDEAPEIEKKFMELLFEYQISEDEDSEETLADRMKTLQNELMVEFCKKHNLSSSCVFSLNTAVGYETLPLHHRLSVLEAVMHVVFEENEEDHTQKNERDFLLDLLELLQDDHPSLAFDLLHSILQTDMQLSTQSKEILCQIAFNNTWKLPEITEFLQKICGKDKEQVQSILHIAQTYKLEYGSVVTALGSPDPLRGLKSYVDKERDKNADTVISEMRKANYPESVLIILEDVLGYLEMELPKYKTANLSEKEIQNVKKIIRELDFNNPDRQVLKHVLVGMSVAVKICSAVTIQRGEKEVVIEGYLPRLTQLATLVIFLLPKSKTNTGCLLEIGTGEGKSCILAMLAAIHAIRGVQVDIVTSSPVLACRDLEEWSGLYNMFGITSSAVPPMLNDVSSEKQEELTQEAYKQQIIYSTVGTFAADTLKQEFEKKTTRGDRRFELVLVDEVDYMTLDNGVQITFLSHESSGLQHLEQVLASIWAMISACRPIEIEDTGETMWTTRVQNFHTAALIAMIGSEKSDTFSPLEILLPGTELGFYSEEDFENLKVSINDEGNKQHITMENEAWKTIMAKTGGKKTEQQNDGGRGQVVFVVCEDVNTANALKDKITVESKHSVTMYTMSESHNIGNQEFNKGHIIITTNLGGRGTDIKVSEEVNRCGGLFVLLTYFPNNRRVEKQVFGRTGRKGTPGMVQLILNHDHLPMAYRGHSIEVMRDLREEYEVNRIKDMEKEKLAEIEIKEVLFSTFCQFLSDFDRHYSTEEKTDLFEVKVKDVPCYFESFHSKMDYHPALNALKESWGMWLILHTDQINIQNDLTELKEDLMQHLLDTSNKLLQGQSENFYDHNQQALGRTALHFQNKNKCDYGAKSYWKKASDSDSYYRAVALYNQAYITINMAKEGYKCEARSLLEEAEKAIDVYVLETTKTLYFCSLSITQNFEPHHSGSCNFQIQMQARMSIFKSWKQNIKKILDMIGSSKGEFKTVDLTLYNLSAEEDFVSCSELGLFCNYGLAVVFELKQKPQFSFDALICCFLGVVQIVAGILICEMSAGSMSSFALGLIREGVSDMINGVMDTQEKLLTEEIYSGTDPAAGIIKLLLTKTPLTSAGNEGILNKLKHSIKAEDIPQSGHVDIICPDGSRETVKSSNHDCIFHAVIQATTNYPNNVVLQKAKDLRRKVSEEILLNPNKYVDAVKIQNIFNMTNNSNKFKIQAGVRECDMEQYIRFTKDKTPKQIIDAYKLGKVGDHKCLLDMEKPTAGVVEAQHIPPKSTWTAVLHLIKTNPEISSSLDRTNKDVFYLMMKMKHDPNGKMQLCMNTLSSDHRRVLSSGNSAESRACRHFLMRTFSNGDTEKALKLSLMMAHPQCSDHIWNDLGVPHHFRACDSGLAAMDRNDYYKRGFRDIVKKYNKWDLIDQKQTIRLINWVQKDIFLNRSTAEYKEILNVLKGAKKK</sequence>
<gene>
    <name evidence="8" type="ORF">AMELA_G00057150</name>
</gene>
<dbReference type="InterPro" id="IPR014001">
    <property type="entry name" value="Helicase_ATP-bd"/>
</dbReference>
<dbReference type="Gene3D" id="3.40.50.300">
    <property type="entry name" value="P-loop containing nucleotide triphosphate hydrolases"/>
    <property type="match status" value="2"/>
</dbReference>
<dbReference type="GO" id="GO:0016020">
    <property type="term" value="C:membrane"/>
    <property type="evidence" value="ECO:0007669"/>
    <property type="project" value="InterPro"/>
</dbReference>
<evidence type="ECO:0000256" key="3">
    <source>
        <dbReference type="ARBA" id="ARBA00023010"/>
    </source>
</evidence>
<dbReference type="GO" id="GO:0017038">
    <property type="term" value="P:protein import"/>
    <property type="evidence" value="ECO:0007669"/>
    <property type="project" value="InterPro"/>
</dbReference>
<comment type="caution">
    <text evidence="8">The sequence shown here is derived from an EMBL/GenBank/DDBJ whole genome shotgun (WGS) entry which is preliminary data.</text>
</comment>
<proteinExistence type="predicted"/>
<dbReference type="InterPro" id="IPR011115">
    <property type="entry name" value="SecA_DEAD"/>
</dbReference>
<evidence type="ECO:0000259" key="6">
    <source>
        <dbReference type="PROSITE" id="PS51194"/>
    </source>
</evidence>
<dbReference type="PANTHER" id="PTHR30612">
    <property type="entry name" value="SECA INNER MEMBRANE COMPONENT OF SEC PROTEIN SECRETION SYSTEM"/>
    <property type="match status" value="1"/>
</dbReference>
<organism evidence="8 9">
    <name type="scientific">Ameiurus melas</name>
    <name type="common">Black bullhead</name>
    <name type="synonym">Silurus melas</name>
    <dbReference type="NCBI Taxonomy" id="219545"/>
    <lineage>
        <taxon>Eukaryota</taxon>
        <taxon>Metazoa</taxon>
        <taxon>Chordata</taxon>
        <taxon>Craniata</taxon>
        <taxon>Vertebrata</taxon>
        <taxon>Euteleostomi</taxon>
        <taxon>Actinopterygii</taxon>
        <taxon>Neopterygii</taxon>
        <taxon>Teleostei</taxon>
        <taxon>Ostariophysi</taxon>
        <taxon>Siluriformes</taxon>
        <taxon>Ictaluridae</taxon>
        <taxon>Ameiurus</taxon>
    </lineage>
</organism>
<evidence type="ECO:0000259" key="5">
    <source>
        <dbReference type="PROSITE" id="PS51192"/>
    </source>
</evidence>